<evidence type="ECO:0000256" key="3">
    <source>
        <dbReference type="ARBA" id="ARBA00001941"/>
    </source>
</evidence>
<comment type="pathway">
    <text evidence="10">Carbohydrate degradation.</text>
</comment>
<dbReference type="Pfam" id="PF00834">
    <property type="entry name" value="Ribul_P_3_epim"/>
    <property type="match status" value="1"/>
</dbReference>
<dbReference type="Gene3D" id="3.20.20.70">
    <property type="entry name" value="Aldolase class I"/>
    <property type="match status" value="1"/>
</dbReference>
<feature type="binding site" evidence="10 13">
    <location>
        <position position="172"/>
    </location>
    <ligand>
        <name>a divalent metal cation</name>
        <dbReference type="ChEBI" id="CHEBI:60240"/>
    </ligand>
</feature>
<dbReference type="NCBIfam" id="NF004076">
    <property type="entry name" value="PRK05581.1-4"/>
    <property type="match status" value="1"/>
</dbReference>
<evidence type="ECO:0000256" key="4">
    <source>
        <dbReference type="ARBA" id="ARBA00001947"/>
    </source>
</evidence>
<keyword evidence="13" id="KW-0170">Cobalt</keyword>
<comment type="cofactor">
    <cofactor evidence="10 13">
        <name>a divalent metal cation</name>
        <dbReference type="ChEBI" id="CHEBI:60240"/>
    </cofactor>
    <text evidence="10 13">Binds 1 divalent metal cation per subunit.</text>
</comment>
<keyword evidence="10 11" id="KW-0119">Carbohydrate metabolism</keyword>
<gene>
    <name evidence="10 15" type="primary">rpe</name>
    <name evidence="15" type="ORF">NCTC13076_01812</name>
</gene>
<feature type="active site" description="Proton acceptor" evidence="10 12">
    <location>
        <position position="32"/>
    </location>
</feature>
<dbReference type="GO" id="GO:0006098">
    <property type="term" value="P:pentose-phosphate shunt"/>
    <property type="evidence" value="ECO:0007669"/>
    <property type="project" value="UniProtKB-UniRule"/>
</dbReference>
<evidence type="ECO:0000256" key="2">
    <source>
        <dbReference type="ARBA" id="ARBA00001936"/>
    </source>
</evidence>
<dbReference type="AlphaFoldDB" id="A0A2X1ZXM7"/>
<keyword evidence="8 10" id="KW-0479">Metal-binding</keyword>
<organism evidence="15 16">
    <name type="scientific">Peptoniphilus harei</name>
    <dbReference type="NCBI Taxonomy" id="54005"/>
    <lineage>
        <taxon>Bacteria</taxon>
        <taxon>Bacillati</taxon>
        <taxon>Bacillota</taxon>
        <taxon>Tissierellia</taxon>
        <taxon>Tissierellales</taxon>
        <taxon>Peptoniphilaceae</taxon>
        <taxon>Peptoniphilus</taxon>
    </lineage>
</organism>
<feature type="binding site" evidence="10 14">
    <location>
        <begin position="139"/>
        <end position="142"/>
    </location>
    <ligand>
        <name>substrate</name>
    </ligand>
</feature>
<dbReference type="GO" id="GO:0004750">
    <property type="term" value="F:D-ribulose-phosphate 3-epimerase activity"/>
    <property type="evidence" value="ECO:0007669"/>
    <property type="project" value="UniProtKB-UniRule"/>
</dbReference>
<feature type="binding site" evidence="10 13">
    <location>
        <position position="30"/>
    </location>
    <ligand>
        <name>a divalent metal cation</name>
        <dbReference type="ChEBI" id="CHEBI:60240"/>
    </ligand>
</feature>
<dbReference type="GeneID" id="83861507"/>
<dbReference type="PROSITE" id="PS01085">
    <property type="entry name" value="RIBUL_P_3_EPIMER_1"/>
    <property type="match status" value="1"/>
</dbReference>
<dbReference type="GO" id="GO:0019323">
    <property type="term" value="P:pentose catabolic process"/>
    <property type="evidence" value="ECO:0007669"/>
    <property type="project" value="UniProtKB-UniRule"/>
</dbReference>
<feature type="binding site" evidence="10 13">
    <location>
        <position position="63"/>
    </location>
    <ligand>
        <name>a divalent metal cation</name>
        <dbReference type="ChEBI" id="CHEBI:60240"/>
    </ligand>
</feature>
<dbReference type="InterPro" id="IPR000056">
    <property type="entry name" value="Ribul_P_3_epim-like"/>
</dbReference>
<reference evidence="15 16" key="1">
    <citation type="submission" date="2018-06" db="EMBL/GenBank/DDBJ databases">
        <authorList>
            <consortium name="Pathogen Informatics"/>
            <person name="Doyle S."/>
        </authorList>
    </citation>
    <scope>NUCLEOTIDE SEQUENCE [LARGE SCALE GENOMIC DNA]</scope>
    <source>
        <strain evidence="15 16">NCTC13076</strain>
    </source>
</reference>
<dbReference type="EMBL" id="UATM01000032">
    <property type="protein sequence ID" value="SPY48725.1"/>
    <property type="molecule type" value="Genomic_DNA"/>
</dbReference>
<dbReference type="SUPFAM" id="SSF51366">
    <property type="entry name" value="Ribulose-phoshate binding barrel"/>
    <property type="match status" value="1"/>
</dbReference>
<evidence type="ECO:0000256" key="12">
    <source>
        <dbReference type="PIRSR" id="PIRSR001461-1"/>
    </source>
</evidence>
<dbReference type="OrthoDB" id="1645589at2"/>
<dbReference type="GO" id="GO:0005737">
    <property type="term" value="C:cytoplasm"/>
    <property type="evidence" value="ECO:0007669"/>
    <property type="project" value="UniProtKB-ARBA"/>
</dbReference>
<dbReference type="GO" id="GO:0046872">
    <property type="term" value="F:metal ion binding"/>
    <property type="evidence" value="ECO:0007669"/>
    <property type="project" value="UniProtKB-UniRule"/>
</dbReference>
<dbReference type="PANTHER" id="PTHR11749">
    <property type="entry name" value="RIBULOSE-5-PHOSPHATE-3-EPIMERASE"/>
    <property type="match status" value="1"/>
</dbReference>
<dbReference type="InterPro" id="IPR013785">
    <property type="entry name" value="Aldolase_TIM"/>
</dbReference>
<proteinExistence type="inferred from homology"/>
<comment type="catalytic activity">
    <reaction evidence="1 10 11">
        <text>D-ribulose 5-phosphate = D-xylulose 5-phosphate</text>
        <dbReference type="Rhea" id="RHEA:13677"/>
        <dbReference type="ChEBI" id="CHEBI:57737"/>
        <dbReference type="ChEBI" id="CHEBI:58121"/>
        <dbReference type="EC" id="5.1.3.1"/>
    </reaction>
</comment>
<dbReference type="EC" id="5.1.3.1" evidence="7 10"/>
<dbReference type="InterPro" id="IPR011060">
    <property type="entry name" value="RibuloseP-bd_barrel"/>
</dbReference>
<dbReference type="InterPro" id="IPR026019">
    <property type="entry name" value="Ribul_P_3_epim"/>
</dbReference>
<evidence type="ECO:0000256" key="7">
    <source>
        <dbReference type="ARBA" id="ARBA00013188"/>
    </source>
</evidence>
<dbReference type="Proteomes" id="UP000250070">
    <property type="component" value="Unassembled WGS sequence"/>
</dbReference>
<feature type="binding site" evidence="10 14">
    <location>
        <position position="5"/>
    </location>
    <ligand>
        <name>substrate</name>
    </ligand>
</feature>
<dbReference type="FunFam" id="3.20.20.70:FF:000004">
    <property type="entry name" value="Ribulose-phosphate 3-epimerase"/>
    <property type="match status" value="1"/>
</dbReference>
<feature type="binding site" evidence="10">
    <location>
        <begin position="172"/>
        <end position="174"/>
    </location>
    <ligand>
        <name>substrate</name>
    </ligand>
</feature>
<accession>A0A2X1ZXM7</accession>
<name>A0A2X1ZXM7_9FIRM</name>
<keyword evidence="13" id="KW-0862">Zinc</keyword>
<comment type="cofactor">
    <cofactor evidence="4">
        <name>Zn(2+)</name>
        <dbReference type="ChEBI" id="CHEBI:29105"/>
    </cofactor>
</comment>
<dbReference type="RefSeq" id="WP_112890306.1">
    <property type="nucleotide sequence ID" value="NZ_CP068103.1"/>
</dbReference>
<keyword evidence="13" id="KW-0464">Manganese</keyword>
<evidence type="ECO:0000256" key="1">
    <source>
        <dbReference type="ARBA" id="ARBA00001782"/>
    </source>
</evidence>
<feature type="binding site" evidence="10 13">
    <location>
        <position position="32"/>
    </location>
    <ligand>
        <name>a divalent metal cation</name>
        <dbReference type="ChEBI" id="CHEBI:60240"/>
    </ligand>
</feature>
<comment type="similarity">
    <text evidence="6 10 11">Belongs to the ribulose-phosphate 3-epimerase family.</text>
</comment>
<sequence length="214" mass="23767">MISPSLLSADFTNLEKEIKILNEEKVDFLHLDIMDGNYVPNISYGPGIVKSLRPLTNIPFDTHLMIENPENFIEDFKNAGSDIITIHPKTIKHLDRTLSLIKSHGMKAGLALNPSDGLEILDYTLDKLDLVLIMSVNPGFGGQKFIPSALRKISQVKKMIEERDLKTLIEVDGGVKLDNAKEVLDAGADILVAGSAIFQKDKTRENIKAFKELL</sequence>
<dbReference type="NCBIfam" id="TIGR01163">
    <property type="entry name" value="rpe"/>
    <property type="match status" value="1"/>
</dbReference>
<feature type="active site" description="Proton donor" evidence="10 12">
    <location>
        <position position="172"/>
    </location>
</feature>
<dbReference type="PROSITE" id="PS01086">
    <property type="entry name" value="RIBUL_P_3_EPIMER_2"/>
    <property type="match status" value="1"/>
</dbReference>
<feature type="binding site" evidence="10 14">
    <location>
        <position position="63"/>
    </location>
    <ligand>
        <name>substrate</name>
    </ligand>
</feature>
<comment type="cofactor">
    <cofactor evidence="2">
        <name>Mn(2+)</name>
        <dbReference type="ChEBI" id="CHEBI:29035"/>
    </cofactor>
</comment>
<protein>
    <recommendedName>
        <fullName evidence="7 10">Ribulose-phosphate 3-epimerase</fullName>
        <ecNumber evidence="7 10">5.1.3.1</ecNumber>
    </recommendedName>
</protein>
<comment type="cofactor">
    <cofactor evidence="5">
        <name>Fe(2+)</name>
        <dbReference type="ChEBI" id="CHEBI:29033"/>
    </cofactor>
</comment>
<evidence type="ECO:0000256" key="8">
    <source>
        <dbReference type="ARBA" id="ARBA00022723"/>
    </source>
</evidence>
<feature type="binding site" evidence="10 14">
    <location>
        <begin position="194"/>
        <end position="195"/>
    </location>
    <ligand>
        <name>substrate</name>
    </ligand>
</feature>
<comment type="function">
    <text evidence="10">Catalyzes the reversible epimerization of D-ribulose 5-phosphate to D-xylulose 5-phosphate.</text>
</comment>
<dbReference type="HAMAP" id="MF_02227">
    <property type="entry name" value="RPE"/>
    <property type="match status" value="1"/>
</dbReference>
<dbReference type="CDD" id="cd00429">
    <property type="entry name" value="RPE"/>
    <property type="match status" value="1"/>
</dbReference>
<comment type="cofactor">
    <cofactor evidence="3">
        <name>Co(2+)</name>
        <dbReference type="ChEBI" id="CHEBI:48828"/>
    </cofactor>
</comment>
<evidence type="ECO:0000256" key="13">
    <source>
        <dbReference type="PIRSR" id="PIRSR001461-2"/>
    </source>
</evidence>
<evidence type="ECO:0000313" key="15">
    <source>
        <dbReference type="EMBL" id="SPY48725.1"/>
    </source>
</evidence>
<dbReference type="STRING" id="54005.HMPREF3229_00958"/>
<evidence type="ECO:0000256" key="9">
    <source>
        <dbReference type="ARBA" id="ARBA00023235"/>
    </source>
</evidence>
<keyword evidence="9 10" id="KW-0413">Isomerase</keyword>
<evidence type="ECO:0000256" key="10">
    <source>
        <dbReference type="HAMAP-Rule" id="MF_02227"/>
    </source>
</evidence>
<dbReference type="PIRSF" id="PIRSF001461">
    <property type="entry name" value="RPE"/>
    <property type="match status" value="1"/>
</dbReference>
<feature type="binding site" evidence="14">
    <location>
        <position position="174"/>
    </location>
    <ligand>
        <name>substrate</name>
    </ligand>
</feature>
<evidence type="ECO:0000256" key="5">
    <source>
        <dbReference type="ARBA" id="ARBA00001954"/>
    </source>
</evidence>
<evidence type="ECO:0000256" key="14">
    <source>
        <dbReference type="PIRSR" id="PIRSR001461-3"/>
    </source>
</evidence>
<evidence type="ECO:0000313" key="16">
    <source>
        <dbReference type="Proteomes" id="UP000250070"/>
    </source>
</evidence>
<evidence type="ECO:0000256" key="6">
    <source>
        <dbReference type="ARBA" id="ARBA00009541"/>
    </source>
</evidence>
<evidence type="ECO:0000256" key="11">
    <source>
        <dbReference type="PIRNR" id="PIRNR001461"/>
    </source>
</evidence>